<dbReference type="EC" id="7.2.2.12" evidence="12"/>
<feature type="transmembrane region" description="Helical" evidence="14">
    <location>
        <begin position="352"/>
        <end position="372"/>
    </location>
</feature>
<dbReference type="SUPFAM" id="SSF81665">
    <property type="entry name" value="Calcium ATPase, transmembrane domain M"/>
    <property type="match status" value="1"/>
</dbReference>
<evidence type="ECO:0000313" key="16">
    <source>
        <dbReference type="EMBL" id="RBP10191.1"/>
    </source>
</evidence>
<dbReference type="SFLD" id="SFLDS00003">
    <property type="entry name" value="Haloacid_Dehalogenase"/>
    <property type="match status" value="1"/>
</dbReference>
<evidence type="ECO:0000256" key="5">
    <source>
        <dbReference type="ARBA" id="ARBA00022692"/>
    </source>
</evidence>
<dbReference type="InterPro" id="IPR001757">
    <property type="entry name" value="P_typ_ATPase"/>
</dbReference>
<dbReference type="PROSITE" id="PS50846">
    <property type="entry name" value="HMA_2"/>
    <property type="match status" value="1"/>
</dbReference>
<dbReference type="InterPro" id="IPR036163">
    <property type="entry name" value="HMA_dom_sf"/>
</dbReference>
<dbReference type="PROSITE" id="PS01047">
    <property type="entry name" value="HMA_1"/>
    <property type="match status" value="1"/>
</dbReference>
<keyword evidence="3 14" id="KW-1003">Cell membrane</keyword>
<evidence type="ECO:0000256" key="1">
    <source>
        <dbReference type="ARBA" id="ARBA00004651"/>
    </source>
</evidence>
<comment type="catalytic activity">
    <reaction evidence="13">
        <text>Zn(2+)(in) + ATP + H2O = Zn(2+)(out) + ADP + phosphate + H(+)</text>
        <dbReference type="Rhea" id="RHEA:20621"/>
        <dbReference type="ChEBI" id="CHEBI:15377"/>
        <dbReference type="ChEBI" id="CHEBI:15378"/>
        <dbReference type="ChEBI" id="CHEBI:29105"/>
        <dbReference type="ChEBI" id="CHEBI:30616"/>
        <dbReference type="ChEBI" id="CHEBI:43474"/>
        <dbReference type="ChEBI" id="CHEBI:456216"/>
        <dbReference type="EC" id="7.2.2.12"/>
    </reaction>
</comment>
<keyword evidence="10 14" id="KW-1133">Transmembrane helix</keyword>
<dbReference type="NCBIfam" id="NF008262">
    <property type="entry name" value="PRK11033.1"/>
    <property type="match status" value="1"/>
</dbReference>
<dbReference type="NCBIfam" id="NF033775">
    <property type="entry name" value="P_type_ZntA"/>
    <property type="match status" value="1"/>
</dbReference>
<keyword evidence="5 14" id="KW-0812">Transmembrane</keyword>
<dbReference type="InterPro" id="IPR059000">
    <property type="entry name" value="ATPase_P-type_domA"/>
</dbReference>
<dbReference type="InterPro" id="IPR051014">
    <property type="entry name" value="Cation_Transport_ATPase_IB"/>
</dbReference>
<dbReference type="InterPro" id="IPR006121">
    <property type="entry name" value="HMA_dom"/>
</dbReference>
<evidence type="ECO:0000256" key="7">
    <source>
        <dbReference type="ARBA" id="ARBA00022741"/>
    </source>
</evidence>
<dbReference type="SFLD" id="SFLDG00002">
    <property type="entry name" value="C1.7:_P-type_atpase_like"/>
    <property type="match status" value="1"/>
</dbReference>
<dbReference type="InterPro" id="IPR023298">
    <property type="entry name" value="ATPase_P-typ_TM_dom_sf"/>
</dbReference>
<dbReference type="NCBIfam" id="TIGR01512">
    <property type="entry name" value="ATPase-IB2_Cd"/>
    <property type="match status" value="1"/>
</dbReference>
<dbReference type="InterPro" id="IPR044492">
    <property type="entry name" value="P_typ_ATPase_HD_dom"/>
</dbReference>
<keyword evidence="4" id="KW-0597">Phosphoprotein</keyword>
<dbReference type="PRINTS" id="PR00119">
    <property type="entry name" value="CATATPASE"/>
</dbReference>
<evidence type="ECO:0000256" key="8">
    <source>
        <dbReference type="ARBA" id="ARBA00022840"/>
    </source>
</evidence>
<dbReference type="InterPro" id="IPR023214">
    <property type="entry name" value="HAD_sf"/>
</dbReference>
<dbReference type="PANTHER" id="PTHR48085:SF5">
    <property type="entry name" value="CADMIUM_ZINC-TRANSPORTING ATPASE HMA4-RELATED"/>
    <property type="match status" value="1"/>
</dbReference>
<dbReference type="EMBL" id="QNRL01000006">
    <property type="protein sequence ID" value="RBP10191.1"/>
    <property type="molecule type" value="Genomic_DNA"/>
</dbReference>
<dbReference type="SFLD" id="SFLDF00027">
    <property type="entry name" value="p-type_atpase"/>
    <property type="match status" value="1"/>
</dbReference>
<name>A0ABX9FUA7_9ENTR</name>
<feature type="transmembrane region" description="Helical" evidence="14">
    <location>
        <begin position="685"/>
        <end position="703"/>
    </location>
</feature>
<dbReference type="NCBIfam" id="TIGR01494">
    <property type="entry name" value="ATPase_P-type"/>
    <property type="match status" value="1"/>
</dbReference>
<proteinExistence type="inferred from homology"/>
<dbReference type="SUPFAM" id="SSF55008">
    <property type="entry name" value="HMA, heavy metal-associated domain"/>
    <property type="match status" value="1"/>
</dbReference>
<keyword evidence="6 14" id="KW-0479">Metal-binding</keyword>
<protein>
    <recommendedName>
        <fullName evidence="12">P-type Zn(2+) transporter</fullName>
        <ecNumber evidence="12">7.2.2.12</ecNumber>
    </recommendedName>
</protein>
<dbReference type="InterPro" id="IPR027256">
    <property type="entry name" value="P-typ_ATPase_IB"/>
</dbReference>
<gene>
    <name evidence="16" type="ORF">DFQ50_106258</name>
</gene>
<evidence type="ECO:0000256" key="6">
    <source>
        <dbReference type="ARBA" id="ARBA00022723"/>
    </source>
</evidence>
<feature type="transmembrane region" description="Helical" evidence="14">
    <location>
        <begin position="384"/>
        <end position="408"/>
    </location>
</feature>
<keyword evidence="11 14" id="KW-0472">Membrane</keyword>
<dbReference type="SUPFAM" id="SSF56784">
    <property type="entry name" value="HAD-like"/>
    <property type="match status" value="1"/>
</dbReference>
<evidence type="ECO:0000256" key="13">
    <source>
        <dbReference type="ARBA" id="ARBA00047308"/>
    </source>
</evidence>
<evidence type="ECO:0000256" key="10">
    <source>
        <dbReference type="ARBA" id="ARBA00022989"/>
    </source>
</evidence>
<comment type="subcellular location">
    <subcellularLocation>
        <location evidence="1">Cell membrane</location>
        <topology evidence="1">Multi-pass membrane protein</topology>
    </subcellularLocation>
</comment>
<dbReference type="PRINTS" id="PR00941">
    <property type="entry name" value="CDATPASE"/>
</dbReference>
<evidence type="ECO:0000313" key="17">
    <source>
        <dbReference type="Proteomes" id="UP000253201"/>
    </source>
</evidence>
<dbReference type="CDD" id="cd07546">
    <property type="entry name" value="P-type_ATPase_Pb_Zn_Cd2-like"/>
    <property type="match status" value="1"/>
</dbReference>
<dbReference type="InterPro" id="IPR017969">
    <property type="entry name" value="Heavy-metal-associated_CS"/>
</dbReference>
<dbReference type="Pfam" id="PF00403">
    <property type="entry name" value="HMA"/>
    <property type="match status" value="1"/>
</dbReference>
<dbReference type="Gene3D" id="3.30.70.100">
    <property type="match status" value="1"/>
</dbReference>
<keyword evidence="17" id="KW-1185">Reference proteome</keyword>
<dbReference type="InterPro" id="IPR018303">
    <property type="entry name" value="ATPase_P-typ_P_site"/>
</dbReference>
<keyword evidence="8 14" id="KW-0067">ATP-binding</keyword>
<dbReference type="PROSITE" id="PS00154">
    <property type="entry name" value="ATPASE_E1_E2"/>
    <property type="match status" value="1"/>
</dbReference>
<comment type="similarity">
    <text evidence="2 14">Belongs to the cation transport ATPase (P-type) (TC 3.A.3) family. Type IB subfamily.</text>
</comment>
<comment type="caution">
    <text evidence="16">The sequence shown here is derived from an EMBL/GenBank/DDBJ whole genome shotgun (WGS) entry which is preliminary data.</text>
</comment>
<feature type="transmembrane region" description="Helical" evidence="14">
    <location>
        <begin position="709"/>
        <end position="728"/>
    </location>
</feature>
<sequence>MSTPETKPAKAPQFSSLKFTPAPAKTDDCCCDGECASTVADSLADARYSWLVDGMDCAACARKVETAVNQIPGVKQVKVLFATEKLLVDADDDIRDQVERAVTAAGYTLRNANTPKAEEAPSRLRENLPLIFLTLLMAISWGLEHFNHPLGNAAFIATTLVGLYPVARQALRLIKSGSWFAIETLMSVAAIGALFIGATAEAAMVLLLFLIGERLEGWAATRARQGVSALMALKPDTAVRVRGDRRETVAQQDLRPGDVIEVAAGGRLPADGTLISPFASFDESALTGESIPVEHSAGERVSAGATSVDRLVQITVTSQPGDSAIDRILRLIEEAEERRAPIERFIDRFSRIYTPAIMVVALLVALVPPLAFSAPWLEWIYKGLTLLLIGCPCALVISTPAAITSGLATAARYGALIKGGAALEQLGRVQQVAFDKTGTLTVGKPQVTSVVAVAELDENNLLALAAAVEQGSTHPLAQAIVREAQQRQLTLPAADNQRTLAGSGIEADVNGQRILICAAGKFAADAHQMPIEELEKAGNTVVLVTRGEALLGILALRDTLRDDAREAIDTLHTLGIQGIILTGDNPRAAAAIAGELGLDFRAGLLPADKVTEVTALNAKAPLAMVGDGINDAPAMKASTIGIAMGSGSDVALETADAALTHNRLTGLAQMLRLARATHANVRQNIAIALGLKGIFLVTTLLGLTGLWLAVLADTGATVLVTLNALRLLRMKLR</sequence>
<dbReference type="InterPro" id="IPR008250">
    <property type="entry name" value="ATPase_P-typ_transduc_dom_A_sf"/>
</dbReference>
<evidence type="ECO:0000256" key="9">
    <source>
        <dbReference type="ARBA" id="ARBA00022967"/>
    </source>
</evidence>
<dbReference type="Gene3D" id="3.40.1110.10">
    <property type="entry name" value="Calcium-transporting ATPase, cytoplasmic domain N"/>
    <property type="match status" value="1"/>
</dbReference>
<dbReference type="CDD" id="cd00371">
    <property type="entry name" value="HMA"/>
    <property type="match status" value="1"/>
</dbReference>
<evidence type="ECO:0000256" key="4">
    <source>
        <dbReference type="ARBA" id="ARBA00022553"/>
    </source>
</evidence>
<evidence type="ECO:0000256" key="12">
    <source>
        <dbReference type="ARBA" id="ARBA00039097"/>
    </source>
</evidence>
<dbReference type="InterPro" id="IPR023299">
    <property type="entry name" value="ATPase_P-typ_cyto_dom_N"/>
</dbReference>
<organism evidence="16 17">
    <name type="scientific">Pseudocitrobacter faecalis</name>
    <dbReference type="NCBI Taxonomy" id="1398493"/>
    <lineage>
        <taxon>Bacteria</taxon>
        <taxon>Pseudomonadati</taxon>
        <taxon>Pseudomonadota</taxon>
        <taxon>Gammaproteobacteria</taxon>
        <taxon>Enterobacterales</taxon>
        <taxon>Enterobacteriaceae</taxon>
        <taxon>Pseudocitrobacter</taxon>
    </lineage>
</organism>
<dbReference type="Gene3D" id="3.40.50.1000">
    <property type="entry name" value="HAD superfamily/HAD-like"/>
    <property type="match status" value="1"/>
</dbReference>
<dbReference type="NCBIfam" id="TIGR01525">
    <property type="entry name" value="ATPase-IB_hvy"/>
    <property type="match status" value="1"/>
</dbReference>
<dbReference type="SUPFAM" id="SSF81653">
    <property type="entry name" value="Calcium ATPase, transduction domain A"/>
    <property type="match status" value="1"/>
</dbReference>
<dbReference type="Pfam" id="PF00702">
    <property type="entry name" value="Hydrolase"/>
    <property type="match status" value="1"/>
</dbReference>
<keyword evidence="7 14" id="KW-0547">Nucleotide-binding</keyword>
<reference evidence="16 17" key="1">
    <citation type="submission" date="2018-06" db="EMBL/GenBank/DDBJ databases">
        <title>Genomic Encyclopedia of Type Strains, Phase IV (KMG-IV): sequencing the most valuable type-strain genomes for metagenomic binning, comparative biology and taxonomic classification.</title>
        <authorList>
            <person name="Goeker M."/>
        </authorList>
    </citation>
    <scope>NUCLEOTIDE SEQUENCE [LARGE SCALE GENOMIC DNA]</scope>
    <source>
        <strain evidence="16 17">DSM 27453</strain>
    </source>
</reference>
<dbReference type="InterPro" id="IPR036412">
    <property type="entry name" value="HAD-like_sf"/>
</dbReference>
<evidence type="ECO:0000256" key="2">
    <source>
        <dbReference type="ARBA" id="ARBA00006024"/>
    </source>
</evidence>
<evidence type="ECO:0000259" key="15">
    <source>
        <dbReference type="PROSITE" id="PS50846"/>
    </source>
</evidence>
<dbReference type="RefSeq" id="WP_113858397.1">
    <property type="nucleotide sequence ID" value="NZ_QNRL01000006.1"/>
</dbReference>
<dbReference type="Pfam" id="PF00122">
    <property type="entry name" value="E1-E2_ATPase"/>
    <property type="match status" value="1"/>
</dbReference>
<keyword evidence="9" id="KW-1278">Translocase</keyword>
<dbReference type="Gene3D" id="2.70.150.10">
    <property type="entry name" value="Calcium-transporting ATPase, cytoplasmic transduction domain A"/>
    <property type="match status" value="1"/>
</dbReference>
<evidence type="ECO:0000256" key="14">
    <source>
        <dbReference type="RuleBase" id="RU362081"/>
    </source>
</evidence>
<evidence type="ECO:0000256" key="11">
    <source>
        <dbReference type="ARBA" id="ARBA00023136"/>
    </source>
</evidence>
<dbReference type="PANTHER" id="PTHR48085">
    <property type="entry name" value="CADMIUM/ZINC-TRANSPORTING ATPASE HMA2-RELATED"/>
    <property type="match status" value="1"/>
</dbReference>
<evidence type="ECO:0000256" key="3">
    <source>
        <dbReference type="ARBA" id="ARBA00022475"/>
    </source>
</evidence>
<feature type="domain" description="HMA" evidence="15">
    <location>
        <begin position="46"/>
        <end position="110"/>
    </location>
</feature>
<accession>A0ABX9FUA7</accession>
<dbReference type="Proteomes" id="UP000253201">
    <property type="component" value="Unassembled WGS sequence"/>
</dbReference>